<comment type="caution">
    <text evidence="1">The sequence shown here is derived from an EMBL/GenBank/DDBJ whole genome shotgun (WGS) entry which is preliminary data.</text>
</comment>
<evidence type="ECO:0000313" key="1">
    <source>
        <dbReference type="EMBL" id="GGJ85342.1"/>
    </source>
</evidence>
<proteinExistence type="predicted"/>
<reference evidence="1" key="2">
    <citation type="submission" date="2020-09" db="EMBL/GenBank/DDBJ databases">
        <authorList>
            <person name="Sun Q."/>
            <person name="Ohkuma M."/>
        </authorList>
    </citation>
    <scope>NUCLEOTIDE SEQUENCE</scope>
    <source>
        <strain evidence="1">JCM 30078</strain>
    </source>
</reference>
<sequence>MSFAECMQDLEATNVNAAPSAKRSRPRFIEVLKTFARMVAPRATYTRTSS</sequence>
<dbReference type="Proteomes" id="UP000635983">
    <property type="component" value="Unassembled WGS sequence"/>
</dbReference>
<gene>
    <name evidence="1" type="ORF">GCM10009304_09200</name>
</gene>
<dbReference type="RefSeq" id="WP_188981978.1">
    <property type="nucleotide sequence ID" value="NZ_BMPO01000002.1"/>
</dbReference>
<dbReference type="EMBL" id="BMPO01000002">
    <property type="protein sequence ID" value="GGJ85342.1"/>
    <property type="molecule type" value="Genomic_DNA"/>
</dbReference>
<dbReference type="AlphaFoldDB" id="A0A917UU39"/>
<reference evidence="1" key="1">
    <citation type="journal article" date="2014" name="Int. J. Syst. Evol. Microbiol.">
        <title>Complete genome sequence of Corynebacterium casei LMG S-19264T (=DSM 44701T), isolated from a smear-ripened cheese.</title>
        <authorList>
            <consortium name="US DOE Joint Genome Institute (JGI-PGF)"/>
            <person name="Walter F."/>
            <person name="Albersmeier A."/>
            <person name="Kalinowski J."/>
            <person name="Ruckert C."/>
        </authorList>
    </citation>
    <scope>NUCLEOTIDE SEQUENCE</scope>
    <source>
        <strain evidence="1">JCM 30078</strain>
    </source>
</reference>
<name>A0A917UU39_9PSED</name>
<organism evidence="1 2">
    <name type="scientific">Pseudomonas matsuisoli</name>
    <dbReference type="NCBI Taxonomy" id="1515666"/>
    <lineage>
        <taxon>Bacteria</taxon>
        <taxon>Pseudomonadati</taxon>
        <taxon>Pseudomonadota</taxon>
        <taxon>Gammaproteobacteria</taxon>
        <taxon>Pseudomonadales</taxon>
        <taxon>Pseudomonadaceae</taxon>
        <taxon>Pseudomonas</taxon>
    </lineage>
</organism>
<protein>
    <submittedName>
        <fullName evidence="1">Uncharacterized protein</fullName>
    </submittedName>
</protein>
<accession>A0A917UU39</accession>
<keyword evidence="2" id="KW-1185">Reference proteome</keyword>
<evidence type="ECO:0000313" key="2">
    <source>
        <dbReference type="Proteomes" id="UP000635983"/>
    </source>
</evidence>